<evidence type="ECO:0000313" key="2">
    <source>
        <dbReference type="Proteomes" id="UP000002220"/>
    </source>
</evidence>
<dbReference type="HOGENOM" id="CLU_2635013_0_0_0"/>
<keyword evidence="2" id="KW-1185">Reference proteome</keyword>
<dbReference type="eggNOG" id="COG1943">
    <property type="taxonomic scope" value="Bacteria"/>
</dbReference>
<dbReference type="InterPro" id="IPR036515">
    <property type="entry name" value="Transposase_17_sf"/>
</dbReference>
<dbReference type="SUPFAM" id="SSF143422">
    <property type="entry name" value="Transposase IS200-like"/>
    <property type="match status" value="1"/>
</dbReference>
<proteinExistence type="predicted"/>
<name>D5SRF9_PLAL2</name>
<evidence type="ECO:0008006" key="3">
    <source>
        <dbReference type="Google" id="ProtNLM"/>
    </source>
</evidence>
<evidence type="ECO:0000313" key="1">
    <source>
        <dbReference type="EMBL" id="ADG68652.1"/>
    </source>
</evidence>
<dbReference type="AlphaFoldDB" id="D5SRF9"/>
<organism evidence="1 2">
    <name type="scientific">Planctopirus limnophila (strain ATCC 43296 / DSM 3776 / IFAM 1008 / Mu 290)</name>
    <name type="common">Planctomyces limnophilus</name>
    <dbReference type="NCBI Taxonomy" id="521674"/>
    <lineage>
        <taxon>Bacteria</taxon>
        <taxon>Pseudomonadati</taxon>
        <taxon>Planctomycetota</taxon>
        <taxon>Planctomycetia</taxon>
        <taxon>Planctomycetales</taxon>
        <taxon>Planctomycetaceae</taxon>
        <taxon>Planctopirus</taxon>
    </lineage>
</organism>
<dbReference type="KEGG" id="plm:Plim_2830"/>
<gene>
    <name evidence="1" type="ordered locus">Plim_2830</name>
</gene>
<dbReference type="GO" id="GO:0004803">
    <property type="term" value="F:transposase activity"/>
    <property type="evidence" value="ECO:0007669"/>
    <property type="project" value="InterPro"/>
</dbReference>
<reference evidence="1 2" key="1">
    <citation type="journal article" date="2010" name="Stand. Genomic Sci.">
        <title>Complete genome sequence of Planctomyces limnophilus type strain (Mu 290).</title>
        <authorList>
            <person name="Labutti K."/>
            <person name="Sikorski J."/>
            <person name="Schneider S."/>
            <person name="Nolan M."/>
            <person name="Lucas S."/>
            <person name="Glavina Del Rio T."/>
            <person name="Tice H."/>
            <person name="Cheng J.F."/>
            <person name="Goodwin L."/>
            <person name="Pitluck S."/>
            <person name="Liolios K."/>
            <person name="Ivanova N."/>
            <person name="Mavromatis K."/>
            <person name="Mikhailova N."/>
            <person name="Pati A."/>
            <person name="Chen A."/>
            <person name="Palaniappan K."/>
            <person name="Land M."/>
            <person name="Hauser L."/>
            <person name="Chang Y.J."/>
            <person name="Jeffries C.D."/>
            <person name="Tindall B.J."/>
            <person name="Rohde M."/>
            <person name="Goker M."/>
            <person name="Woyke T."/>
            <person name="Bristow J."/>
            <person name="Eisen J.A."/>
            <person name="Markowitz V."/>
            <person name="Hugenholtz P."/>
            <person name="Kyrpides N.C."/>
            <person name="Klenk H.P."/>
            <person name="Lapidus A."/>
        </authorList>
    </citation>
    <scope>NUCLEOTIDE SEQUENCE [LARGE SCALE GENOMIC DNA]</scope>
    <source>
        <strain evidence="2">ATCC 43296 / DSM 3776 / IFAM 1008 / 290</strain>
    </source>
</reference>
<dbReference type="STRING" id="521674.Plim_2830"/>
<dbReference type="EMBL" id="CP001744">
    <property type="protein sequence ID" value="ADG68652.1"/>
    <property type="molecule type" value="Genomic_DNA"/>
</dbReference>
<dbReference type="GO" id="GO:0006313">
    <property type="term" value="P:DNA transposition"/>
    <property type="evidence" value="ECO:0007669"/>
    <property type="project" value="InterPro"/>
</dbReference>
<protein>
    <recommendedName>
        <fullName evidence="3">Transposase</fullName>
    </recommendedName>
</protein>
<dbReference type="Gene3D" id="3.30.70.1290">
    <property type="entry name" value="Transposase IS200-like"/>
    <property type="match status" value="1"/>
</dbReference>
<accession>D5SRF9</accession>
<dbReference type="GO" id="GO:0003677">
    <property type="term" value="F:DNA binding"/>
    <property type="evidence" value="ECO:0007669"/>
    <property type="project" value="InterPro"/>
</dbReference>
<dbReference type="Proteomes" id="UP000002220">
    <property type="component" value="Chromosome"/>
</dbReference>
<sequence>MREGNRKKHRFWQPGGGYDRNITHETTLESMIQYIHLNPVRRGLVNRPEEWEWSSAAEFSGLPPSHLPVDRTLPHIK</sequence>